<dbReference type="Gramene" id="Os01t0339851-01">
    <property type="protein sequence ID" value="Os01t0339851-01"/>
    <property type="gene ID" value="Os01g0339851"/>
</dbReference>
<organism evidence="1 2">
    <name type="scientific">Oryza sativa subsp. japonica</name>
    <name type="common">Rice</name>
    <dbReference type="NCBI Taxonomy" id="39947"/>
    <lineage>
        <taxon>Eukaryota</taxon>
        <taxon>Viridiplantae</taxon>
        <taxon>Streptophyta</taxon>
        <taxon>Embryophyta</taxon>
        <taxon>Tracheophyta</taxon>
        <taxon>Spermatophyta</taxon>
        <taxon>Magnoliopsida</taxon>
        <taxon>Liliopsida</taxon>
        <taxon>Poales</taxon>
        <taxon>Poaceae</taxon>
        <taxon>BOP clade</taxon>
        <taxon>Oryzoideae</taxon>
        <taxon>Oryzeae</taxon>
        <taxon>Oryzinae</taxon>
        <taxon>Oryza</taxon>
        <taxon>Oryza sativa</taxon>
    </lineage>
</organism>
<feature type="non-terminal residue" evidence="1">
    <location>
        <position position="1"/>
    </location>
</feature>
<accession>A0A0P0V283</accession>
<evidence type="ECO:0000313" key="1">
    <source>
        <dbReference type="EMBL" id="BAS71965.1"/>
    </source>
</evidence>
<dbReference type="AlphaFoldDB" id="A0A0P0V283"/>
<reference evidence="1 2" key="3">
    <citation type="journal article" date="2013" name="Rice">
        <title>Improvement of the Oryza sativa Nipponbare reference genome using next generation sequence and optical map data.</title>
        <authorList>
            <person name="Kawahara Y."/>
            <person name="de la Bastide M."/>
            <person name="Hamilton J.P."/>
            <person name="Kanamori H."/>
            <person name="McCombie W.R."/>
            <person name="Ouyang S."/>
            <person name="Schwartz D.C."/>
            <person name="Tanaka T."/>
            <person name="Wu J."/>
            <person name="Zhou S."/>
            <person name="Childs K.L."/>
            <person name="Davidson R.M."/>
            <person name="Lin H."/>
            <person name="Quesada-Ocampo L."/>
            <person name="Vaillancourt B."/>
            <person name="Sakai H."/>
            <person name="Lee S.S."/>
            <person name="Kim J."/>
            <person name="Numa H."/>
            <person name="Itoh T."/>
            <person name="Buell C.R."/>
            <person name="Matsumoto T."/>
        </authorList>
    </citation>
    <scope>NUCLEOTIDE SEQUENCE [LARGE SCALE GENOMIC DNA]</scope>
    <source>
        <strain evidence="2">cv. Nipponbare</strain>
    </source>
</reference>
<dbReference type="PaxDb" id="39947-A0A0P0V283"/>
<sequence>AFRRRAIPPSARACRCYGEEGAPSLAYILHVCSPPPLVGASPAGARALAPSVVAAPPFAARGTTTRDRLGGRHICRPFSHTCSCCCSGKWEKNEEEERVEADMWVPLSYT</sequence>
<protein>
    <submittedName>
        <fullName evidence="1">Os01g0339851 protein</fullName>
    </submittedName>
</protein>
<dbReference type="EMBL" id="AP014957">
    <property type="protein sequence ID" value="BAS71965.1"/>
    <property type="molecule type" value="Genomic_DNA"/>
</dbReference>
<gene>
    <name evidence="1" type="ordered locus">Os01g0339851</name>
    <name evidence="1" type="ORF">OSNPB_010339851</name>
</gene>
<reference evidence="2" key="1">
    <citation type="journal article" date="2005" name="Nature">
        <title>The map-based sequence of the rice genome.</title>
        <authorList>
            <consortium name="International rice genome sequencing project (IRGSP)"/>
            <person name="Matsumoto T."/>
            <person name="Wu J."/>
            <person name="Kanamori H."/>
            <person name="Katayose Y."/>
            <person name="Fujisawa M."/>
            <person name="Namiki N."/>
            <person name="Mizuno H."/>
            <person name="Yamamoto K."/>
            <person name="Antonio B.A."/>
            <person name="Baba T."/>
            <person name="Sakata K."/>
            <person name="Nagamura Y."/>
            <person name="Aoki H."/>
            <person name="Arikawa K."/>
            <person name="Arita K."/>
            <person name="Bito T."/>
            <person name="Chiden Y."/>
            <person name="Fujitsuka N."/>
            <person name="Fukunaka R."/>
            <person name="Hamada M."/>
            <person name="Harada C."/>
            <person name="Hayashi A."/>
            <person name="Hijishita S."/>
            <person name="Honda M."/>
            <person name="Hosokawa S."/>
            <person name="Ichikawa Y."/>
            <person name="Idonuma A."/>
            <person name="Iijima M."/>
            <person name="Ikeda M."/>
            <person name="Ikeno M."/>
            <person name="Ito K."/>
            <person name="Ito S."/>
            <person name="Ito T."/>
            <person name="Ito Y."/>
            <person name="Ito Y."/>
            <person name="Iwabuchi A."/>
            <person name="Kamiya K."/>
            <person name="Karasawa W."/>
            <person name="Kurita K."/>
            <person name="Katagiri S."/>
            <person name="Kikuta A."/>
            <person name="Kobayashi H."/>
            <person name="Kobayashi N."/>
            <person name="Machita K."/>
            <person name="Maehara T."/>
            <person name="Masukawa M."/>
            <person name="Mizubayashi T."/>
            <person name="Mukai Y."/>
            <person name="Nagasaki H."/>
            <person name="Nagata Y."/>
            <person name="Naito S."/>
            <person name="Nakashima M."/>
            <person name="Nakama Y."/>
            <person name="Nakamichi Y."/>
            <person name="Nakamura M."/>
            <person name="Meguro A."/>
            <person name="Negishi M."/>
            <person name="Ohta I."/>
            <person name="Ohta T."/>
            <person name="Okamoto M."/>
            <person name="Ono N."/>
            <person name="Saji S."/>
            <person name="Sakaguchi M."/>
            <person name="Sakai K."/>
            <person name="Shibata M."/>
            <person name="Shimokawa T."/>
            <person name="Song J."/>
            <person name="Takazaki Y."/>
            <person name="Terasawa K."/>
            <person name="Tsugane M."/>
            <person name="Tsuji K."/>
            <person name="Ueda S."/>
            <person name="Waki K."/>
            <person name="Yamagata H."/>
            <person name="Yamamoto M."/>
            <person name="Yamamoto S."/>
            <person name="Yamane H."/>
            <person name="Yoshiki S."/>
            <person name="Yoshihara R."/>
            <person name="Yukawa K."/>
            <person name="Zhong H."/>
            <person name="Yano M."/>
            <person name="Yuan Q."/>
            <person name="Ouyang S."/>
            <person name="Liu J."/>
            <person name="Jones K.M."/>
            <person name="Gansberger K."/>
            <person name="Moffat K."/>
            <person name="Hill J."/>
            <person name="Bera J."/>
            <person name="Fadrosh D."/>
            <person name="Jin S."/>
            <person name="Johri S."/>
            <person name="Kim M."/>
            <person name="Overton L."/>
            <person name="Reardon M."/>
            <person name="Tsitrin T."/>
            <person name="Vuong H."/>
            <person name="Weaver B."/>
            <person name="Ciecko A."/>
            <person name="Tallon L."/>
            <person name="Jackson J."/>
            <person name="Pai G."/>
            <person name="Aken S.V."/>
            <person name="Utterback T."/>
            <person name="Reidmuller S."/>
            <person name="Feldblyum T."/>
            <person name="Hsiao J."/>
            <person name="Zismann V."/>
            <person name="Iobst S."/>
            <person name="de Vazeille A.R."/>
            <person name="Buell C.R."/>
            <person name="Ying K."/>
            <person name="Li Y."/>
            <person name="Lu T."/>
            <person name="Huang Y."/>
            <person name="Zhao Q."/>
            <person name="Feng Q."/>
            <person name="Zhang L."/>
            <person name="Zhu J."/>
            <person name="Weng Q."/>
            <person name="Mu J."/>
            <person name="Lu Y."/>
            <person name="Fan D."/>
            <person name="Liu Y."/>
            <person name="Guan J."/>
            <person name="Zhang Y."/>
            <person name="Yu S."/>
            <person name="Liu X."/>
            <person name="Zhang Y."/>
            <person name="Hong G."/>
            <person name="Han B."/>
            <person name="Choisne N."/>
            <person name="Demange N."/>
            <person name="Orjeda G."/>
            <person name="Samain S."/>
            <person name="Cattolico L."/>
            <person name="Pelletier E."/>
            <person name="Couloux A."/>
            <person name="Segurens B."/>
            <person name="Wincker P."/>
            <person name="D'Hont A."/>
            <person name="Scarpelli C."/>
            <person name="Weissenbach J."/>
            <person name="Salanoubat M."/>
            <person name="Quetier F."/>
            <person name="Yu Y."/>
            <person name="Kim H.R."/>
            <person name="Rambo T."/>
            <person name="Currie J."/>
            <person name="Collura K."/>
            <person name="Luo M."/>
            <person name="Yang T."/>
            <person name="Ammiraju J.S.S."/>
            <person name="Engler F."/>
            <person name="Soderlund C."/>
            <person name="Wing R.A."/>
            <person name="Palmer L.E."/>
            <person name="de la Bastide M."/>
            <person name="Spiegel L."/>
            <person name="Nascimento L."/>
            <person name="Zutavern T."/>
            <person name="O'Shaughnessy A."/>
            <person name="Dike S."/>
            <person name="Dedhia N."/>
            <person name="Preston R."/>
            <person name="Balija V."/>
            <person name="McCombie W.R."/>
            <person name="Chow T."/>
            <person name="Chen H."/>
            <person name="Chung M."/>
            <person name="Chen C."/>
            <person name="Shaw J."/>
            <person name="Wu H."/>
            <person name="Hsiao K."/>
            <person name="Chao Y."/>
            <person name="Chu M."/>
            <person name="Cheng C."/>
            <person name="Hour A."/>
            <person name="Lee P."/>
            <person name="Lin S."/>
            <person name="Lin Y."/>
            <person name="Liou J."/>
            <person name="Liu S."/>
            <person name="Hsing Y."/>
            <person name="Raghuvanshi S."/>
            <person name="Mohanty A."/>
            <person name="Bharti A.K."/>
            <person name="Gaur A."/>
            <person name="Gupta V."/>
            <person name="Kumar D."/>
            <person name="Ravi V."/>
            <person name="Vij S."/>
            <person name="Kapur A."/>
            <person name="Khurana P."/>
            <person name="Khurana P."/>
            <person name="Khurana J.P."/>
            <person name="Tyagi A.K."/>
            <person name="Gaikwad K."/>
            <person name="Singh A."/>
            <person name="Dalal V."/>
            <person name="Srivastava S."/>
            <person name="Dixit A."/>
            <person name="Pal A.K."/>
            <person name="Ghazi I.A."/>
            <person name="Yadav M."/>
            <person name="Pandit A."/>
            <person name="Bhargava A."/>
            <person name="Sureshbabu K."/>
            <person name="Batra K."/>
            <person name="Sharma T.R."/>
            <person name="Mohapatra T."/>
            <person name="Singh N.K."/>
            <person name="Messing J."/>
            <person name="Nelson A.B."/>
            <person name="Fuks G."/>
            <person name="Kavchok S."/>
            <person name="Keizer G."/>
            <person name="Linton E."/>
            <person name="Llaca V."/>
            <person name="Song R."/>
            <person name="Tanyolac B."/>
            <person name="Young S."/>
            <person name="Ho-Il K."/>
            <person name="Hahn J.H."/>
            <person name="Sangsakoo G."/>
            <person name="Vanavichit A."/>
            <person name="de Mattos Luiz.A.T."/>
            <person name="Zimmer P.D."/>
            <person name="Malone G."/>
            <person name="Dellagostin O."/>
            <person name="de Oliveira A.C."/>
            <person name="Bevan M."/>
            <person name="Bancroft I."/>
            <person name="Minx P."/>
            <person name="Cordum H."/>
            <person name="Wilson R."/>
            <person name="Cheng Z."/>
            <person name="Jin W."/>
            <person name="Jiang J."/>
            <person name="Leong S.A."/>
            <person name="Iwama H."/>
            <person name="Gojobori T."/>
            <person name="Itoh T."/>
            <person name="Niimura Y."/>
            <person name="Fujii Y."/>
            <person name="Habara T."/>
            <person name="Sakai H."/>
            <person name="Sato Y."/>
            <person name="Wilson G."/>
            <person name="Kumar K."/>
            <person name="McCouch S."/>
            <person name="Juretic N."/>
            <person name="Hoen D."/>
            <person name="Wright S."/>
            <person name="Bruskiewich R."/>
            <person name="Bureau T."/>
            <person name="Miyao A."/>
            <person name="Hirochika H."/>
            <person name="Nishikawa T."/>
            <person name="Kadowaki K."/>
            <person name="Sugiura M."/>
            <person name="Burr B."/>
            <person name="Sasaki T."/>
        </authorList>
    </citation>
    <scope>NUCLEOTIDE SEQUENCE [LARGE SCALE GENOMIC DNA]</scope>
    <source>
        <strain evidence="2">cv. Nipponbare</strain>
    </source>
</reference>
<reference evidence="1 2" key="2">
    <citation type="journal article" date="2013" name="Plant Cell Physiol.">
        <title>Rice Annotation Project Database (RAP-DB): an integrative and interactive database for rice genomics.</title>
        <authorList>
            <person name="Sakai H."/>
            <person name="Lee S.S."/>
            <person name="Tanaka T."/>
            <person name="Numa H."/>
            <person name="Kim J."/>
            <person name="Kawahara Y."/>
            <person name="Wakimoto H."/>
            <person name="Yang C.C."/>
            <person name="Iwamoto M."/>
            <person name="Abe T."/>
            <person name="Yamada Y."/>
            <person name="Muto A."/>
            <person name="Inokuchi H."/>
            <person name="Ikemura T."/>
            <person name="Matsumoto T."/>
            <person name="Sasaki T."/>
            <person name="Itoh T."/>
        </authorList>
    </citation>
    <scope>NUCLEOTIDE SEQUENCE [LARGE SCALE GENOMIC DNA]</scope>
    <source>
        <strain evidence="2">cv. Nipponbare</strain>
    </source>
</reference>
<dbReference type="InParanoid" id="A0A0P0V283"/>
<keyword evidence="2" id="KW-1185">Reference proteome</keyword>
<proteinExistence type="predicted"/>
<name>A0A0P0V283_ORYSJ</name>
<dbReference type="Proteomes" id="UP000059680">
    <property type="component" value="Chromosome 1"/>
</dbReference>
<evidence type="ECO:0000313" key="2">
    <source>
        <dbReference type="Proteomes" id="UP000059680"/>
    </source>
</evidence>